<evidence type="ECO:0000313" key="2">
    <source>
        <dbReference type="WBParaSite" id="PSAMB.scaffold6909size8603.g29341.t1"/>
    </source>
</evidence>
<name>A0A914XBM9_9BILA</name>
<reference evidence="2" key="1">
    <citation type="submission" date="2022-11" db="UniProtKB">
        <authorList>
            <consortium name="WormBaseParasite"/>
        </authorList>
    </citation>
    <scope>IDENTIFICATION</scope>
</reference>
<sequence length="131" mass="14877">MTAVIITNAQLVQMELAYHLRLVIHMGLEKVHKNVVKRTPLIARTMVGMVGMRLYRYLQCPLSGCPAGWRGSLLWPVVAMRFWAMVDATGENRPACREGLSPVYSQLSCYQFPDLQRDEHFGWVRVALSGN</sequence>
<proteinExistence type="predicted"/>
<dbReference type="Proteomes" id="UP000887566">
    <property type="component" value="Unplaced"/>
</dbReference>
<accession>A0A914XBM9</accession>
<dbReference type="AlphaFoldDB" id="A0A914XBM9"/>
<keyword evidence="1" id="KW-1185">Reference proteome</keyword>
<evidence type="ECO:0000313" key="1">
    <source>
        <dbReference type="Proteomes" id="UP000887566"/>
    </source>
</evidence>
<protein>
    <submittedName>
        <fullName evidence="2">Uncharacterized protein</fullName>
    </submittedName>
</protein>
<dbReference type="WBParaSite" id="PSAMB.scaffold6909size8603.g29341.t1">
    <property type="protein sequence ID" value="PSAMB.scaffold6909size8603.g29341.t1"/>
    <property type="gene ID" value="PSAMB.scaffold6909size8603.g29341"/>
</dbReference>
<organism evidence="1 2">
    <name type="scientific">Plectus sambesii</name>
    <dbReference type="NCBI Taxonomy" id="2011161"/>
    <lineage>
        <taxon>Eukaryota</taxon>
        <taxon>Metazoa</taxon>
        <taxon>Ecdysozoa</taxon>
        <taxon>Nematoda</taxon>
        <taxon>Chromadorea</taxon>
        <taxon>Plectida</taxon>
        <taxon>Plectina</taxon>
        <taxon>Plectoidea</taxon>
        <taxon>Plectidae</taxon>
        <taxon>Plectus</taxon>
    </lineage>
</organism>